<reference evidence="4" key="1">
    <citation type="submission" date="2016-11" db="UniProtKB">
        <authorList>
            <consortium name="WormBaseParasite"/>
        </authorList>
    </citation>
    <scope>IDENTIFICATION</scope>
</reference>
<dbReference type="AlphaFoldDB" id="A0A1I7UXV8"/>
<keyword evidence="2" id="KW-0732">Signal</keyword>
<dbReference type="WBParaSite" id="Csp11.Scaffold630.g20429.t2">
    <property type="protein sequence ID" value="Csp11.Scaffold630.g20429.t2"/>
    <property type="gene ID" value="Csp11.Scaffold630.g20429"/>
</dbReference>
<evidence type="ECO:0000256" key="1">
    <source>
        <dbReference type="SAM" id="MobiDB-lite"/>
    </source>
</evidence>
<sequence length="213" mass="25084">MASYSSLLVLSVCTVGALAVMEHNSYYPGGHSTSYYQPYQTHTYGSKYYNTESYGKYDEHGNNGKDGHYEPTYYNPIASYYHSYMPKYHGGHNDYYTKYNQYTPYYGGSHQQNYYEQPKHDDHGPKYGSHPFKPVYLNPYGSKYESYGKYDDHKDSHYQPTYYHDSYEPKYNGGHDQKYGNDYYSSYQPSHQPYYGSSYYNEQPKYNGLCVFV</sequence>
<feature type="signal peptide" evidence="2">
    <location>
        <begin position="1"/>
        <end position="19"/>
    </location>
</feature>
<feature type="region of interest" description="Disordered" evidence="1">
    <location>
        <begin position="158"/>
        <end position="179"/>
    </location>
</feature>
<evidence type="ECO:0000313" key="4">
    <source>
        <dbReference type="WBParaSite" id="Csp11.Scaffold630.g20429.t2"/>
    </source>
</evidence>
<evidence type="ECO:0000256" key="2">
    <source>
        <dbReference type="SAM" id="SignalP"/>
    </source>
</evidence>
<protein>
    <submittedName>
        <fullName evidence="4">Uncharacterized protein</fullName>
    </submittedName>
</protein>
<dbReference type="Proteomes" id="UP000095282">
    <property type="component" value="Unplaced"/>
</dbReference>
<organism evidence="3 4">
    <name type="scientific">Caenorhabditis tropicalis</name>
    <dbReference type="NCBI Taxonomy" id="1561998"/>
    <lineage>
        <taxon>Eukaryota</taxon>
        <taxon>Metazoa</taxon>
        <taxon>Ecdysozoa</taxon>
        <taxon>Nematoda</taxon>
        <taxon>Chromadorea</taxon>
        <taxon>Rhabditida</taxon>
        <taxon>Rhabditina</taxon>
        <taxon>Rhabditomorpha</taxon>
        <taxon>Rhabditoidea</taxon>
        <taxon>Rhabditidae</taxon>
        <taxon>Peloderinae</taxon>
        <taxon>Caenorhabditis</taxon>
    </lineage>
</organism>
<proteinExistence type="predicted"/>
<accession>A0A1I7UXV8</accession>
<name>A0A1I7UXV8_9PELO</name>
<evidence type="ECO:0000313" key="3">
    <source>
        <dbReference type="Proteomes" id="UP000095282"/>
    </source>
</evidence>
<feature type="chain" id="PRO_5009309501" evidence="2">
    <location>
        <begin position="20"/>
        <end position="213"/>
    </location>
</feature>
<feature type="compositionally biased region" description="Basic and acidic residues" evidence="1">
    <location>
        <begin position="165"/>
        <end position="179"/>
    </location>
</feature>
<keyword evidence="3" id="KW-1185">Reference proteome</keyword>